<dbReference type="Proteomes" id="UP001193920">
    <property type="component" value="Unassembled WGS sequence"/>
</dbReference>
<reference evidence="5" key="2">
    <citation type="journal article" date="2024" name="Toxins">
        <title>Genome Sequence Analysis of Native Xenorhabdus Strains Isolated from Entomopathogenic Nematodes in Argentina.</title>
        <authorList>
            <person name="Palma L."/>
            <person name="Frizzo L."/>
            <person name="Kaiser S."/>
            <person name="Berry C."/>
            <person name="Caballero P."/>
            <person name="Bode H.B."/>
            <person name="Del Valle E.E."/>
        </authorList>
    </citation>
    <scope>NUCLEOTIDE SEQUENCE</scope>
    <source>
        <strain evidence="5">M</strain>
    </source>
</reference>
<dbReference type="PANTHER" id="PTHR35191">
    <property type="entry name" value="PROPHAGE SIDE TAIL FIBER PROTEIN HOMOLOG STFQ-RELATED"/>
    <property type="match status" value="1"/>
</dbReference>
<accession>A0AAW3YNI8</accession>
<dbReference type="EMBL" id="JACXBF010000012">
    <property type="protein sequence ID" value="MBD2798931.1"/>
    <property type="molecule type" value="Genomic_DNA"/>
</dbReference>
<evidence type="ECO:0000259" key="4">
    <source>
        <dbReference type="Pfam" id="PF12571"/>
    </source>
</evidence>
<organism evidence="5">
    <name type="scientific">Xenorhabdus szentirmaii</name>
    <dbReference type="NCBI Taxonomy" id="290112"/>
    <lineage>
        <taxon>Bacteria</taxon>
        <taxon>Pseudomonadati</taxon>
        <taxon>Pseudomonadota</taxon>
        <taxon>Gammaproteobacteria</taxon>
        <taxon>Enterobacterales</taxon>
        <taxon>Morganellaceae</taxon>
        <taxon>Xenorhabdus</taxon>
    </lineage>
</organism>
<dbReference type="Pfam" id="PF12571">
    <property type="entry name" value="Phage_tail_fib"/>
    <property type="match status" value="1"/>
</dbReference>
<evidence type="ECO:0000256" key="1">
    <source>
        <dbReference type="ARBA" id="ARBA00004328"/>
    </source>
</evidence>
<comment type="subcellular location">
    <subcellularLocation>
        <location evidence="1">Virion</location>
    </subcellularLocation>
</comment>
<reference evidence="5" key="1">
    <citation type="submission" date="2020-09" db="EMBL/GenBank/DDBJ databases">
        <authorList>
            <person name="Palma L."/>
            <person name="Caballero P."/>
            <person name="Berry C."/>
            <person name="Del Valle E."/>
        </authorList>
    </citation>
    <scope>NUCLEOTIDE SEQUENCE</scope>
    <source>
        <strain evidence="5">M</strain>
    </source>
</reference>
<gene>
    <name evidence="5" type="ORF">ID854_00240</name>
</gene>
<evidence type="ECO:0000256" key="2">
    <source>
        <dbReference type="ARBA" id="ARBA00022581"/>
    </source>
</evidence>
<evidence type="ECO:0000256" key="3">
    <source>
        <dbReference type="SAM" id="Coils"/>
    </source>
</evidence>
<dbReference type="GO" id="GO:0019062">
    <property type="term" value="P:virion attachment to host cell"/>
    <property type="evidence" value="ECO:0007669"/>
    <property type="project" value="InterPro"/>
</dbReference>
<dbReference type="PANTHER" id="PTHR35191:SF1">
    <property type="entry name" value="PROPHAGE SIDE TAIL FIBER PROTEIN HOMOLOG STFQ-RELATED"/>
    <property type="match status" value="1"/>
</dbReference>
<comment type="caution">
    <text evidence="5">The sequence shown here is derived from an EMBL/GenBank/DDBJ whole genome shotgun (WGS) entry which is preliminary data.</text>
</comment>
<dbReference type="AlphaFoldDB" id="A0AAW3YNI8"/>
<proteinExistence type="predicted"/>
<sequence length="710" mass="78257">MNTKYFSLLTNAGTDKLKKSASSGTKLEVTHMAVGDGKLPTPDVSQSKLINEKYRAEIDSLTIDPQNHNLIITGLCIPEGKGNWWVREIGLFDKEGVLIAVGNCEELYKPESQEQMVCMSLTIDNHNLIGSIGLISGIATRQYVKEKIKTHAESRNHPDATLTDKGLVALSNEINSDSETLSATPKAVKTTYELADKAYQLATTIVSTDKYVPSTRLINDKELTQDIKLTASDVGAYDKKESDEQINKVKTQSEQNSKLADTANKNAEAAIQEAKNKVPLTRTINNHKLYTDINLTASDVGAYNIDEIKKIIQDINRTIGEIFRKAQGALHIVQEKVPQYRTVNGKELSTDIQLSASDVGAYDKQETNNRIDELDKQIKEIAVEAETAFKDAKDAIHKLVSKVPMERKVNNRALTDDIFLTAADIGTYTRDEVLGFIQDVTTRADDANNNANNKVPLKRTINGKSLLADINLTSSDVGGYNKSEIDIKINDMTKQISEISNNANSRIPSTRTVNGKSLLTDIILTASDMDAYSKADVDARINNAESLSHDANINADSRLAKNMNGSDILDKHAFVRNLGLGELIGLKVESRHIDDDHTIVRLGHIFMINGFAVASEAISDANSSVIGGVTYYTHFYKIKLPETLPNGIISCHASIAGDNFDDQHPGYLADVKTQRIDPKTMYLSRDTLTVSVMTPHLGWTPNFYYQVTGY</sequence>
<name>A0AAW3YNI8_9GAMM</name>
<evidence type="ECO:0000313" key="5">
    <source>
        <dbReference type="EMBL" id="MBD2798931.1"/>
    </source>
</evidence>
<protein>
    <submittedName>
        <fullName evidence="5">Phage tail protein</fullName>
    </submittedName>
</protein>
<dbReference type="GO" id="GO:0046718">
    <property type="term" value="P:symbiont entry into host cell"/>
    <property type="evidence" value="ECO:0007669"/>
    <property type="project" value="InterPro"/>
</dbReference>
<dbReference type="InterPro" id="IPR022225">
    <property type="entry name" value="Phage_tail_fibre_N"/>
</dbReference>
<dbReference type="RefSeq" id="WP_323867863.1">
    <property type="nucleotide sequence ID" value="NZ_JACXBF010000012.1"/>
</dbReference>
<keyword evidence="3" id="KW-0175">Coiled coil</keyword>
<dbReference type="InterPro" id="IPR051934">
    <property type="entry name" value="Phage_Tail_Fiber_Structural"/>
</dbReference>
<dbReference type="InterPro" id="IPR005068">
    <property type="entry name" value="Phage_lambda_Stf-r2"/>
</dbReference>
<keyword evidence="2" id="KW-0945">Host-virus interaction</keyword>
<dbReference type="Pfam" id="PF03406">
    <property type="entry name" value="Phage_fiber_2"/>
    <property type="match status" value="1"/>
</dbReference>
<feature type="coiled-coil region" evidence="3">
    <location>
        <begin position="364"/>
        <end position="391"/>
    </location>
</feature>
<feature type="domain" description="Phage tail fibre protein N-terminal" evidence="4">
    <location>
        <begin position="1"/>
        <end position="116"/>
    </location>
</feature>